<feature type="domain" description="Ig-like" evidence="15">
    <location>
        <begin position="540"/>
        <end position="623"/>
    </location>
</feature>
<evidence type="ECO:0000256" key="10">
    <source>
        <dbReference type="PIRSR" id="PIRSR000615-1"/>
    </source>
</evidence>
<dbReference type="GeneTree" id="ENSGT00940000157908"/>
<dbReference type="Pfam" id="PF07714">
    <property type="entry name" value="PK_Tyr_Ser-Thr"/>
    <property type="match status" value="1"/>
</dbReference>
<dbReference type="InterPro" id="IPR007110">
    <property type="entry name" value="Ig-like_dom"/>
</dbReference>
<dbReference type="SMART" id="SM00408">
    <property type="entry name" value="IGc2"/>
    <property type="match status" value="6"/>
</dbReference>
<feature type="domain" description="Ig-like" evidence="15">
    <location>
        <begin position="401"/>
        <end position="529"/>
    </location>
</feature>
<evidence type="ECO:0000256" key="5">
    <source>
        <dbReference type="ARBA" id="ARBA00023157"/>
    </source>
</evidence>
<comment type="subcellular location">
    <subcellularLocation>
        <location evidence="1">Membrane</location>
        <topology evidence="1">Single-pass type I membrane protein</topology>
    </subcellularLocation>
</comment>
<dbReference type="Gene3D" id="1.10.510.10">
    <property type="entry name" value="Transferase(Phosphotransferase) domain 1"/>
    <property type="match status" value="1"/>
</dbReference>
<dbReference type="Pfam" id="PF07679">
    <property type="entry name" value="I-set"/>
    <property type="match status" value="2"/>
</dbReference>
<evidence type="ECO:0000256" key="8">
    <source>
        <dbReference type="ARBA" id="ARBA00023319"/>
    </source>
</evidence>
<dbReference type="InterPro" id="IPR008266">
    <property type="entry name" value="Tyr_kinase_AS"/>
</dbReference>
<dbReference type="InterPro" id="IPR001245">
    <property type="entry name" value="Ser-Thr/Tyr_kinase_cat_dom"/>
</dbReference>
<evidence type="ECO:0000256" key="6">
    <source>
        <dbReference type="ARBA" id="ARBA00023170"/>
    </source>
</evidence>
<dbReference type="PROSITE" id="PS50011">
    <property type="entry name" value="PROTEIN_KINASE_DOM"/>
    <property type="match status" value="1"/>
</dbReference>
<dbReference type="PROSITE" id="PS00109">
    <property type="entry name" value="PROTEIN_KINASE_TYR"/>
    <property type="match status" value="1"/>
</dbReference>
<dbReference type="PANTHER" id="PTHR45080:SF21">
    <property type="entry name" value="INACTIVE TYROSINE-PROTEIN KINASE 7"/>
    <property type="match status" value="1"/>
</dbReference>
<dbReference type="InterPro" id="IPR013098">
    <property type="entry name" value="Ig_I-set"/>
</dbReference>
<dbReference type="PRINTS" id="PR00109">
    <property type="entry name" value="TYRKINASE"/>
</dbReference>
<dbReference type="GO" id="GO:0007156">
    <property type="term" value="P:homophilic cell adhesion via plasma membrane adhesion molecules"/>
    <property type="evidence" value="ECO:0007669"/>
    <property type="project" value="TreeGrafter"/>
</dbReference>
<keyword evidence="17" id="KW-1185">Reference proteome</keyword>
<dbReference type="SUPFAM" id="SSF56112">
    <property type="entry name" value="Protein kinase-like (PK-like)"/>
    <property type="match status" value="1"/>
</dbReference>
<organism evidence="16 17">
    <name type="scientific">Oncorhynchus mykiss</name>
    <name type="common">Rainbow trout</name>
    <name type="synonym">Salmo gairdneri</name>
    <dbReference type="NCBI Taxonomy" id="8022"/>
    <lineage>
        <taxon>Eukaryota</taxon>
        <taxon>Metazoa</taxon>
        <taxon>Chordata</taxon>
        <taxon>Craniata</taxon>
        <taxon>Vertebrata</taxon>
        <taxon>Euteleostomi</taxon>
        <taxon>Actinopterygii</taxon>
        <taxon>Neopterygii</taxon>
        <taxon>Teleostei</taxon>
        <taxon>Protacanthopterygii</taxon>
        <taxon>Salmoniformes</taxon>
        <taxon>Salmonidae</taxon>
        <taxon>Salmoninae</taxon>
        <taxon>Oncorhynchus</taxon>
    </lineage>
</organism>
<dbReference type="GO" id="GO:0050808">
    <property type="term" value="P:synapse organization"/>
    <property type="evidence" value="ECO:0007669"/>
    <property type="project" value="TreeGrafter"/>
</dbReference>
<feature type="domain" description="Ig-like" evidence="15">
    <location>
        <begin position="221"/>
        <end position="290"/>
    </location>
</feature>
<dbReference type="InterPro" id="IPR003599">
    <property type="entry name" value="Ig_sub"/>
</dbReference>
<dbReference type="InterPro" id="IPR000719">
    <property type="entry name" value="Prot_kinase_dom"/>
</dbReference>
<keyword evidence="12" id="KW-0460">Magnesium</keyword>
<feature type="binding site" evidence="11">
    <location>
        <begin position="749"/>
        <end position="756"/>
    </location>
    <ligand>
        <name>ATP</name>
        <dbReference type="ChEBI" id="CHEBI:30616"/>
    </ligand>
</feature>
<feature type="transmembrane region" description="Helical" evidence="13">
    <location>
        <begin position="650"/>
        <end position="671"/>
    </location>
</feature>
<dbReference type="InterPro" id="IPR036179">
    <property type="entry name" value="Ig-like_dom_sf"/>
</dbReference>
<evidence type="ECO:0000256" key="2">
    <source>
        <dbReference type="ARBA" id="ARBA00022692"/>
    </source>
</evidence>
<dbReference type="CDD" id="cd05046">
    <property type="entry name" value="PTK_CCK4"/>
    <property type="match status" value="1"/>
</dbReference>
<evidence type="ECO:0000256" key="13">
    <source>
        <dbReference type="SAM" id="Phobius"/>
    </source>
</evidence>
<dbReference type="SMART" id="SM00409">
    <property type="entry name" value="IG"/>
    <property type="match status" value="7"/>
</dbReference>
<dbReference type="GO" id="GO:0004714">
    <property type="term" value="F:transmembrane receptor protein tyrosine kinase activity"/>
    <property type="evidence" value="ECO:0007669"/>
    <property type="project" value="UniProtKB-EC"/>
</dbReference>
<dbReference type="SUPFAM" id="SSF48726">
    <property type="entry name" value="Immunoglobulin"/>
    <property type="match status" value="7"/>
</dbReference>
<evidence type="ECO:0000259" key="15">
    <source>
        <dbReference type="PROSITE" id="PS50835"/>
    </source>
</evidence>
<feature type="domain" description="Ig-like" evidence="15">
    <location>
        <begin position="15"/>
        <end position="118"/>
    </location>
</feature>
<dbReference type="PROSITE" id="PS50835">
    <property type="entry name" value="IG_LIKE"/>
    <property type="match status" value="6"/>
</dbReference>
<dbReference type="GO" id="GO:0043025">
    <property type="term" value="C:neuronal cell body"/>
    <property type="evidence" value="ECO:0007669"/>
    <property type="project" value="TreeGrafter"/>
</dbReference>
<dbReference type="FunFam" id="2.60.40.10:FF:000343">
    <property type="entry name" value="inactive tyrosine-protein kinase 7"/>
    <property type="match status" value="1"/>
</dbReference>
<dbReference type="Pfam" id="PF00047">
    <property type="entry name" value="ig"/>
    <property type="match status" value="1"/>
</dbReference>
<dbReference type="Ensembl" id="ENSOMYT00000010739.2">
    <property type="protein sequence ID" value="ENSOMYP00000009703.2"/>
    <property type="gene ID" value="ENSOMYG00000003783.2"/>
</dbReference>
<reference evidence="16" key="1">
    <citation type="submission" date="2020-07" db="EMBL/GenBank/DDBJ databases">
        <title>A long reads based de novo assembly of the rainbow trout Arlee double haploid line genome.</title>
        <authorList>
            <person name="Gao G."/>
            <person name="Palti Y."/>
        </authorList>
    </citation>
    <scope>NUCLEOTIDE SEQUENCE [LARGE SCALE GENOMIC DNA]</scope>
</reference>
<dbReference type="InterPro" id="IPR003598">
    <property type="entry name" value="Ig_sub2"/>
</dbReference>
<dbReference type="Gene3D" id="3.30.200.20">
    <property type="entry name" value="Phosphorylase Kinase, domain 1"/>
    <property type="match status" value="1"/>
</dbReference>
<dbReference type="GO" id="GO:0030424">
    <property type="term" value="C:axon"/>
    <property type="evidence" value="ECO:0007669"/>
    <property type="project" value="TreeGrafter"/>
</dbReference>
<reference evidence="16" key="3">
    <citation type="submission" date="2025-09" db="UniProtKB">
        <authorList>
            <consortium name="Ensembl"/>
        </authorList>
    </citation>
    <scope>IDENTIFICATION</scope>
</reference>
<dbReference type="InterPro" id="IPR011009">
    <property type="entry name" value="Kinase-like_dom_sf"/>
</dbReference>
<dbReference type="Pfam" id="PF13927">
    <property type="entry name" value="Ig_3"/>
    <property type="match status" value="4"/>
</dbReference>
<evidence type="ECO:0000256" key="11">
    <source>
        <dbReference type="PIRSR" id="PIRSR000615-2"/>
    </source>
</evidence>
<feature type="binding site" evidence="11">
    <location>
        <position position="880"/>
    </location>
    <ligand>
        <name>ATP</name>
        <dbReference type="ChEBI" id="CHEBI:30616"/>
    </ligand>
</feature>
<dbReference type="InterPro" id="IPR050958">
    <property type="entry name" value="Cell_Adh-Cytoskel_Orgn"/>
</dbReference>
<feature type="domain" description="Protein kinase" evidence="14">
    <location>
        <begin position="742"/>
        <end position="1016"/>
    </location>
</feature>
<evidence type="ECO:0000256" key="3">
    <source>
        <dbReference type="ARBA" id="ARBA00022989"/>
    </source>
</evidence>
<keyword evidence="11" id="KW-0067">ATP-binding</keyword>
<feature type="domain" description="Ig-like" evidence="15">
    <location>
        <begin position="298"/>
        <end position="396"/>
    </location>
</feature>
<evidence type="ECO:0000313" key="16">
    <source>
        <dbReference type="Ensembl" id="ENSOMYP00000009703.2"/>
    </source>
</evidence>
<dbReference type="FunFam" id="2.60.40.10:FF:000402">
    <property type="entry name" value="Protein tyrosine kinase 7 (inactive)"/>
    <property type="match status" value="1"/>
</dbReference>
<feature type="binding site" evidence="11">
    <location>
        <begin position="822"/>
        <end position="828"/>
    </location>
    <ligand>
        <name>ATP</name>
        <dbReference type="ChEBI" id="CHEBI:30616"/>
    </ligand>
</feature>
<keyword evidence="11" id="KW-0547">Nucleotide-binding</keyword>
<feature type="binding site" evidence="12">
    <location>
        <position position="881"/>
    </location>
    <ligand>
        <name>Mg(2+)</name>
        <dbReference type="ChEBI" id="CHEBI:18420"/>
    </ligand>
</feature>
<comment type="catalytic activity">
    <reaction evidence="9">
        <text>L-tyrosyl-[protein] + ATP = O-phospho-L-tyrosyl-[protein] + ADP + H(+)</text>
        <dbReference type="Rhea" id="RHEA:10596"/>
        <dbReference type="Rhea" id="RHEA-COMP:10136"/>
        <dbReference type="Rhea" id="RHEA-COMP:20101"/>
        <dbReference type="ChEBI" id="CHEBI:15378"/>
        <dbReference type="ChEBI" id="CHEBI:30616"/>
        <dbReference type="ChEBI" id="CHEBI:46858"/>
        <dbReference type="ChEBI" id="CHEBI:61978"/>
        <dbReference type="ChEBI" id="CHEBI:456216"/>
        <dbReference type="EC" id="2.7.10.1"/>
    </reaction>
</comment>
<dbReference type="GO" id="GO:0005886">
    <property type="term" value="C:plasma membrane"/>
    <property type="evidence" value="ECO:0007669"/>
    <property type="project" value="TreeGrafter"/>
</dbReference>
<accession>A0A8C7NM49</accession>
<dbReference type="InterPro" id="IPR013783">
    <property type="entry name" value="Ig-like_fold"/>
</dbReference>
<dbReference type="Proteomes" id="UP000694395">
    <property type="component" value="Chromosome 1"/>
</dbReference>
<keyword evidence="7" id="KW-0325">Glycoprotein</keyword>
<keyword evidence="12" id="KW-0479">Metal-binding</keyword>
<sequence length="1016" mass="114045">TYFDQSPLNATRPIPYFSLFVLWSNLAAPIQFTKEPKSQDALHGRSAMLRCEVSDPADIQYGWLNNGQPLDDTERRFREVSNLKFTAVDRRVDAGNFECVATNTVTGEEAHSTNASFNIKWLESGGVTLKEPTTEAEIESSAPVTLRCHIDGHPRPTCQWFRDGMRLTEKTHQINNKERTLTFKSASPDDNGLYYCCAKNAAGHVCSNANFTLNIIDKSFPRPVVTPMDQVVLKNEEAVFHCQFTAVPEPTVEWYYDAELLTNKSRVILYTNGTLLITQVKPRNTGSYRCVGRGPRGPDVTLEASLLIAEIEDMSPRQSRVFTADTMQRVSCMAPRGKPQPEVWWEREGVRVPTEGRVYQEGSELVFSPTEQGDSGSYTCVAQNKAGRKTQELTFTVATAPVWVTKPQDSYLEEGRPGYLHCHAQATPEPEVTWHRNSIMVMPEDPRFTVFPNGTLRINNVEVYDGQMYACVSRTEGGKLSGNARVYVLGELELHDVRANSQLHFTKVTRSDAGNYTCIASNSLQGEIRAMVGLTVAVYIRFKLEPENTTVYQGHTAILHCQATADPEPRVQWMVKDKVLDTSRRRFQLMVNGSLVITDVTTDDTGKYTCIAGNSCSISDRVAQLYVVEKPVQTLVDHEEKAPYKMIQTIGLSVGAAVAYIIVVLGLMFYCKKRRNAKRLQKGQEGEEPEMECLNRGAVQQNGHTTAEIQEEVALTSVGTTAAAEKRHSSANEKLQFPREDLHTITTLGKGEFGEVLLAKAKGIEEGEEETVVLVKSLQSRDEQLQLDFRREADMFSKLSHGNVVRLLGLCREAEPHYMILEYYDLGDLKQFLRISNSKDEKIKSQPITTKTRVSICAQVALGMEHMSNHRFVHKDLAARNCLISGQRSVKISAPSLSKDVYNSEYYHYRQAWIPLRWLPAESVFEDDFSTKSDVWAFGVLMWEVFSHGELPYTKLSDDEVLEGLQAGKMKLPVLDGCPSKVYKLMCRCWAPSLKERPSFSEVVNTLGDLSSDSNV</sequence>
<keyword evidence="3 13" id="KW-1133">Transmembrane helix</keyword>
<feature type="active site" description="Proton acceptor" evidence="10">
    <location>
        <position position="876"/>
    </location>
</feature>
<evidence type="ECO:0000256" key="7">
    <source>
        <dbReference type="ARBA" id="ARBA00023180"/>
    </source>
</evidence>
<dbReference type="FunFam" id="1.10.510.10:FF:000200">
    <property type="entry name" value="inactive tyrosine-protein kinase 7"/>
    <property type="match status" value="1"/>
</dbReference>
<evidence type="ECO:0000256" key="4">
    <source>
        <dbReference type="ARBA" id="ARBA00023136"/>
    </source>
</evidence>
<keyword evidence="2 13" id="KW-0812">Transmembrane</keyword>
<evidence type="ECO:0000256" key="12">
    <source>
        <dbReference type="PIRSR" id="PIRSR000615-3"/>
    </source>
</evidence>
<dbReference type="InterPro" id="IPR013151">
    <property type="entry name" value="Immunoglobulin_dom"/>
</dbReference>
<protein>
    <submittedName>
        <fullName evidence="16">Protein tyrosine kinase 7 (inactive)</fullName>
    </submittedName>
</protein>
<evidence type="ECO:0000256" key="9">
    <source>
        <dbReference type="ARBA" id="ARBA00051243"/>
    </source>
</evidence>
<dbReference type="FunFam" id="2.60.40.10:FF:000143">
    <property type="entry name" value="Vascular endothelial growth factor receptor 3"/>
    <property type="match status" value="1"/>
</dbReference>
<dbReference type="PIRSF" id="PIRSF000615">
    <property type="entry name" value="TyrPK_CSF1-R"/>
    <property type="match status" value="1"/>
</dbReference>
<feature type="domain" description="Ig-like" evidence="15">
    <location>
        <begin position="125"/>
        <end position="212"/>
    </location>
</feature>
<keyword evidence="5" id="KW-1015">Disulfide bond</keyword>
<dbReference type="GO" id="GO:0008046">
    <property type="term" value="F:axon guidance receptor activity"/>
    <property type="evidence" value="ECO:0007669"/>
    <property type="project" value="TreeGrafter"/>
</dbReference>
<dbReference type="GO" id="GO:0005524">
    <property type="term" value="F:ATP binding"/>
    <property type="evidence" value="ECO:0007669"/>
    <property type="project" value="UniProtKB-KW"/>
</dbReference>
<name>A0A8C7NM49_ONCMY</name>
<feature type="binding site" evidence="11">
    <location>
        <position position="776"/>
    </location>
    <ligand>
        <name>ATP</name>
        <dbReference type="ChEBI" id="CHEBI:30616"/>
    </ligand>
</feature>
<evidence type="ECO:0000313" key="17">
    <source>
        <dbReference type="Proteomes" id="UP000694395"/>
    </source>
</evidence>
<keyword evidence="8" id="KW-0393">Immunoglobulin domain</keyword>
<dbReference type="GO" id="GO:0046872">
    <property type="term" value="F:metal ion binding"/>
    <property type="evidence" value="ECO:0007669"/>
    <property type="project" value="UniProtKB-KW"/>
</dbReference>
<proteinExistence type="predicted"/>
<dbReference type="Gene3D" id="2.60.40.10">
    <property type="entry name" value="Immunoglobulins"/>
    <property type="match status" value="7"/>
</dbReference>
<dbReference type="AlphaFoldDB" id="A0A8C7NM49"/>
<keyword evidence="6" id="KW-0675">Receptor</keyword>
<reference evidence="16" key="2">
    <citation type="submission" date="2025-08" db="UniProtKB">
        <authorList>
            <consortium name="Ensembl"/>
        </authorList>
    </citation>
    <scope>IDENTIFICATION</scope>
</reference>
<dbReference type="FunFam" id="2.60.40.10:FF:000432">
    <property type="entry name" value="Protein tyrosine kinase 7 (inactive)"/>
    <property type="match status" value="1"/>
</dbReference>
<gene>
    <name evidence="16" type="primary">PTK7</name>
</gene>
<keyword evidence="4 13" id="KW-0472">Membrane</keyword>
<evidence type="ECO:0000256" key="1">
    <source>
        <dbReference type="ARBA" id="ARBA00004479"/>
    </source>
</evidence>
<evidence type="ECO:0000259" key="14">
    <source>
        <dbReference type="PROSITE" id="PS50011"/>
    </source>
</evidence>
<dbReference type="FunFam" id="3.30.200.20:FF:000167">
    <property type="entry name" value="Putative inactive tyrosine-protein kinase 7"/>
    <property type="match status" value="1"/>
</dbReference>
<dbReference type="FunFam" id="2.60.40.10:FF:000377">
    <property type="entry name" value="Protein tyrosine kinase 7 (inactive)"/>
    <property type="match status" value="1"/>
</dbReference>
<dbReference type="PANTHER" id="PTHR45080">
    <property type="entry name" value="CONTACTIN 5"/>
    <property type="match status" value="1"/>
</dbReference>